<keyword evidence="3" id="KW-1185">Reference proteome</keyword>
<keyword evidence="2" id="KW-1133">Transmembrane helix</keyword>
<accession>A0A0M3HW93</accession>
<feature type="region of interest" description="Disordered" evidence="1">
    <location>
        <begin position="137"/>
        <end position="161"/>
    </location>
</feature>
<organism evidence="3 4">
    <name type="scientific">Ascaris lumbricoides</name>
    <name type="common">Giant roundworm</name>
    <dbReference type="NCBI Taxonomy" id="6252"/>
    <lineage>
        <taxon>Eukaryota</taxon>
        <taxon>Metazoa</taxon>
        <taxon>Ecdysozoa</taxon>
        <taxon>Nematoda</taxon>
        <taxon>Chromadorea</taxon>
        <taxon>Rhabditida</taxon>
        <taxon>Spirurina</taxon>
        <taxon>Ascaridomorpha</taxon>
        <taxon>Ascaridoidea</taxon>
        <taxon>Ascarididae</taxon>
        <taxon>Ascaris</taxon>
    </lineage>
</organism>
<dbReference type="WBParaSite" id="ALUE_0000737401-mRNA-1">
    <property type="protein sequence ID" value="ALUE_0000737401-mRNA-1"/>
    <property type="gene ID" value="ALUE_0000737401"/>
</dbReference>
<feature type="compositionally biased region" description="Polar residues" evidence="1">
    <location>
        <begin position="138"/>
        <end position="157"/>
    </location>
</feature>
<evidence type="ECO:0000313" key="3">
    <source>
        <dbReference type="Proteomes" id="UP000036681"/>
    </source>
</evidence>
<proteinExistence type="predicted"/>
<feature type="transmembrane region" description="Helical" evidence="2">
    <location>
        <begin position="170"/>
        <end position="194"/>
    </location>
</feature>
<feature type="compositionally biased region" description="Polar residues" evidence="1">
    <location>
        <begin position="758"/>
        <end position="787"/>
    </location>
</feature>
<evidence type="ECO:0000256" key="2">
    <source>
        <dbReference type="SAM" id="Phobius"/>
    </source>
</evidence>
<reference evidence="4" key="1">
    <citation type="submission" date="2016-05" db="UniProtKB">
        <authorList>
            <consortium name="WormBaseParasite"/>
        </authorList>
    </citation>
    <scope>IDENTIFICATION</scope>
</reference>
<feature type="compositionally biased region" description="Low complexity" evidence="1">
    <location>
        <begin position="864"/>
        <end position="963"/>
    </location>
</feature>
<protein>
    <submittedName>
        <fullName evidence="4">SEA domain-containing protein</fullName>
    </submittedName>
</protein>
<keyword evidence="2" id="KW-0812">Transmembrane</keyword>
<dbReference type="AlphaFoldDB" id="A0A0M3HW93"/>
<evidence type="ECO:0000313" key="4">
    <source>
        <dbReference type="WBParaSite" id="ALUE_0000737401-mRNA-1"/>
    </source>
</evidence>
<feature type="region of interest" description="Disordered" evidence="1">
    <location>
        <begin position="731"/>
        <end position="963"/>
    </location>
</feature>
<feature type="compositionally biased region" description="Low complexity" evidence="1">
    <location>
        <begin position="790"/>
        <end position="828"/>
    </location>
</feature>
<sequence length="1245" mass="134494">MDEVSTYGHHKQAKVQEVRVHAIETGISRHGIDDGRNQYPIFSPLKVEPNAYANYRRKYYEDYDTLTKPPNREVLSYKGSRSMPQARYQFADPRYQNFSAAVHAGYENIAHLEGPPSYASSDYSTFARGGAKAKSMRYLTNRNPQNRKIRDSSTNSEATKKSRGTKKKTLWVICCLLIILVILAAIAVIVYFTVFTGKGKRDPAEQMPKRLKITFSFPLGYESRNKATDGFASQDVFMVIQGIILKFNDASTMFALQPYAGTDNVSVVQTADLAEALRVLDRLFEGQYSATVNPNLTAALHEYNNMVQKDAAFVHSLVVFAPEEANYDSVVSFHSDIWTATSELNEIVANTMPDNTSVVMICDGSIIETIQTNSPLVNVVNDTDKDSVTVLDLVMKVLSKRAASGSSNDIDFFDDHAKTTSRKAFRAHPYHLLYRIFRQLQRLSQPAHRRPQRARSLSFSENCTMYSIGMKIFYNTTIADKPERITFAFNIAHYNSHLRSKRSISKQSFEVIEGIVRGYINSTTRFLFQPYAGGGNIPAIECANADEALMKMENISRLDVSDENPSMTSAILKYCNETSTHTIDEHYSYVAFTPEETDYANITDFMQDMHFASKSIEELAEKQRNHSATVVIAANAEAAAYFRNASDAKVVETSGTTIDEIIANISSALGCNQRSLCQEVIPSEARLYLPTRRQSTGFMTSHQYTSSTTDSGTLANTTSTALSYTTSISSSTITSHSSTSTTSTAPDDADSSPPILGTTASTTPSETISTTASVAGLDTPSSTNPTALGTAASSAPSYTMSTSGSSTTSYPSSSTTSTASPDADSTPPILWTTASTTPSETISITASVAGSDTPSSTNPTALGTAASSAPSYTMSTSGSSTTSYPSSSTTSTASPDADSSPTIVGTTVWTTPSETTSTTVSVADSDTPSSTNPTAPANTTSTAPSHTSTTQSSTVSTTPSGTSTTANNYTAAHSFYGRGSSYYPCSGDFIFVADASESVEKVEHRTGQFEAITGITSRWTLDNSSTIRVSVASVGVAFTNGGMLVQPFCSNHTDVNNAVIRIAANLPGPMIAPAISKQHGPLGVVCEYYVISIKKVSVANYEMKNSCHETKFEAITNKKKDMRQLVDTTVTVLHFHLVINRHIICSGPVGVVNVIQKSSWLDCSTATNETIFMAGVESGSSDLASLGVPSSSLYYKVEDFSEKSIEELSTKIASEVCGVKEKDASFGRETTVLDIGIARAQLATH</sequence>
<name>A0A0M3HW93_ASCLU</name>
<feature type="compositionally biased region" description="Polar residues" evidence="1">
    <location>
        <begin position="832"/>
        <end position="861"/>
    </location>
</feature>
<dbReference type="Proteomes" id="UP000036681">
    <property type="component" value="Unplaced"/>
</dbReference>
<feature type="compositionally biased region" description="Low complexity" evidence="1">
    <location>
        <begin position="731"/>
        <end position="755"/>
    </location>
</feature>
<evidence type="ECO:0000256" key="1">
    <source>
        <dbReference type="SAM" id="MobiDB-lite"/>
    </source>
</evidence>
<keyword evidence="2" id="KW-0472">Membrane</keyword>